<organism evidence="1">
    <name type="scientific">Brassica cretica</name>
    <name type="common">Mustard</name>
    <dbReference type="NCBI Taxonomy" id="69181"/>
    <lineage>
        <taxon>Eukaryota</taxon>
        <taxon>Viridiplantae</taxon>
        <taxon>Streptophyta</taxon>
        <taxon>Embryophyta</taxon>
        <taxon>Tracheophyta</taxon>
        <taxon>Spermatophyta</taxon>
        <taxon>Magnoliopsida</taxon>
        <taxon>eudicotyledons</taxon>
        <taxon>Gunneridae</taxon>
        <taxon>Pentapetalae</taxon>
        <taxon>rosids</taxon>
        <taxon>malvids</taxon>
        <taxon>Brassicales</taxon>
        <taxon>Brassicaceae</taxon>
        <taxon>Brassiceae</taxon>
        <taxon>Brassica</taxon>
    </lineage>
</organism>
<protein>
    <submittedName>
        <fullName evidence="1">Uncharacterized protein</fullName>
    </submittedName>
</protein>
<evidence type="ECO:0000313" key="1">
    <source>
        <dbReference type="EMBL" id="KAF2613326.1"/>
    </source>
</evidence>
<gene>
    <name evidence="1" type="ORF">F2Q70_00013701</name>
</gene>
<comment type="caution">
    <text evidence="1">The sequence shown here is derived from an EMBL/GenBank/DDBJ whole genome shotgun (WGS) entry which is preliminary data.</text>
</comment>
<sequence length="117" mass="12379">MRAGLSGSGPTTDFHSVLLYALRTADAAETEEGWRRVGCRVRCSPKVDLTVCVWWDLSSFASSVSLPLEALSSSGLFRSDVPVQAMNRGRRGASSEEGSGEFNSVAAVISLALLAAN</sequence>
<reference evidence="1" key="1">
    <citation type="submission" date="2019-12" db="EMBL/GenBank/DDBJ databases">
        <title>Genome sequencing and annotation of Brassica cretica.</title>
        <authorList>
            <person name="Studholme D.J."/>
            <person name="Sarris P.F."/>
        </authorList>
    </citation>
    <scope>NUCLEOTIDE SEQUENCE</scope>
    <source>
        <strain evidence="1">PFS-102/07</strain>
        <tissue evidence="1">Leaf</tissue>
    </source>
</reference>
<dbReference type="AlphaFoldDB" id="A0A8S9M814"/>
<proteinExistence type="predicted"/>
<name>A0A8S9M814_BRACR</name>
<dbReference type="EMBL" id="QGKY02000089">
    <property type="protein sequence ID" value="KAF2613326.1"/>
    <property type="molecule type" value="Genomic_DNA"/>
</dbReference>
<accession>A0A8S9M814</accession>